<evidence type="ECO:0000313" key="2">
    <source>
        <dbReference type="EMBL" id="KAJ4436398.1"/>
    </source>
</evidence>
<dbReference type="Proteomes" id="UP001148838">
    <property type="component" value="Unassembled WGS sequence"/>
</dbReference>
<reference evidence="2 3" key="1">
    <citation type="journal article" date="2022" name="Allergy">
        <title>Genome assembly and annotation of Periplaneta americana reveal a comprehensive cockroach allergen profile.</title>
        <authorList>
            <person name="Wang L."/>
            <person name="Xiong Q."/>
            <person name="Saelim N."/>
            <person name="Wang L."/>
            <person name="Nong W."/>
            <person name="Wan A.T."/>
            <person name="Shi M."/>
            <person name="Liu X."/>
            <person name="Cao Q."/>
            <person name="Hui J.H.L."/>
            <person name="Sookrung N."/>
            <person name="Leung T.F."/>
            <person name="Tungtrongchitr A."/>
            <person name="Tsui S.K.W."/>
        </authorList>
    </citation>
    <scope>NUCLEOTIDE SEQUENCE [LARGE SCALE GENOMIC DNA]</scope>
    <source>
        <strain evidence="2">PWHHKU_190912</strain>
    </source>
</reference>
<feature type="compositionally biased region" description="Basic and acidic residues" evidence="1">
    <location>
        <begin position="229"/>
        <end position="245"/>
    </location>
</feature>
<organism evidence="2 3">
    <name type="scientific">Periplaneta americana</name>
    <name type="common">American cockroach</name>
    <name type="synonym">Blatta americana</name>
    <dbReference type="NCBI Taxonomy" id="6978"/>
    <lineage>
        <taxon>Eukaryota</taxon>
        <taxon>Metazoa</taxon>
        <taxon>Ecdysozoa</taxon>
        <taxon>Arthropoda</taxon>
        <taxon>Hexapoda</taxon>
        <taxon>Insecta</taxon>
        <taxon>Pterygota</taxon>
        <taxon>Neoptera</taxon>
        <taxon>Polyneoptera</taxon>
        <taxon>Dictyoptera</taxon>
        <taxon>Blattodea</taxon>
        <taxon>Blattoidea</taxon>
        <taxon>Blattidae</taxon>
        <taxon>Blattinae</taxon>
        <taxon>Periplaneta</taxon>
    </lineage>
</organism>
<gene>
    <name evidence="2" type="ORF">ANN_19030</name>
</gene>
<dbReference type="EMBL" id="JAJSOF020000023">
    <property type="protein sequence ID" value="KAJ4436398.1"/>
    <property type="molecule type" value="Genomic_DNA"/>
</dbReference>
<protein>
    <submittedName>
        <fullName evidence="2">Uncharacterized protein</fullName>
    </submittedName>
</protein>
<evidence type="ECO:0000256" key="1">
    <source>
        <dbReference type="SAM" id="MobiDB-lite"/>
    </source>
</evidence>
<accession>A0ABQ8SR45</accession>
<name>A0ABQ8SR45_PERAM</name>
<evidence type="ECO:0000313" key="3">
    <source>
        <dbReference type="Proteomes" id="UP001148838"/>
    </source>
</evidence>
<feature type="compositionally biased region" description="Basic and acidic residues" evidence="1">
    <location>
        <begin position="112"/>
        <end position="149"/>
    </location>
</feature>
<feature type="region of interest" description="Disordered" evidence="1">
    <location>
        <begin position="111"/>
        <end position="245"/>
    </location>
</feature>
<feature type="compositionally biased region" description="Basic and acidic residues" evidence="1">
    <location>
        <begin position="184"/>
        <end position="222"/>
    </location>
</feature>
<proteinExistence type="predicted"/>
<comment type="caution">
    <text evidence="2">The sequence shown here is derived from an EMBL/GenBank/DDBJ whole genome shotgun (WGS) entry which is preliminary data.</text>
</comment>
<keyword evidence="3" id="KW-1185">Reference proteome</keyword>
<sequence length="245" mass="29767">MDLREVEYDDRDWVNLAQDKRPMCVELEHDEKKSTTLVAKLGKRSLACLDIMGNREWKQKTGLFLLKRNPVTKASYNGWGDRRAKYKISPFWLYDRPPLLWHVEVRPTAGCSDHDKDRYTDQDQDHDHDKDYKKDNKDHDDDYKKDSKNTIRTMRKTKRTKRRIMKKDKKKVMIRTTRITIRNMIKEQRSSKDHDKDKDEDHGKYHDMDHDSVHYKDHNIHHDKNHKYHDHDNDHEKNYKNQDKT</sequence>
<feature type="compositionally biased region" description="Basic residues" evidence="1">
    <location>
        <begin position="153"/>
        <end position="173"/>
    </location>
</feature>